<evidence type="ECO:0000313" key="2">
    <source>
        <dbReference type="EMBL" id="SVE39910.1"/>
    </source>
</evidence>
<protein>
    <submittedName>
        <fullName evidence="2">Uncharacterized protein</fullName>
    </submittedName>
</protein>
<feature type="transmembrane region" description="Helical" evidence="1">
    <location>
        <begin position="85"/>
        <end position="106"/>
    </location>
</feature>
<keyword evidence="1" id="KW-1133">Transmembrane helix</keyword>
<feature type="transmembrane region" description="Helical" evidence="1">
    <location>
        <begin position="7"/>
        <end position="24"/>
    </location>
</feature>
<dbReference type="EMBL" id="UINC01214604">
    <property type="protein sequence ID" value="SVE39910.1"/>
    <property type="molecule type" value="Genomic_DNA"/>
</dbReference>
<feature type="transmembrane region" description="Helical" evidence="1">
    <location>
        <begin position="126"/>
        <end position="156"/>
    </location>
</feature>
<sequence>VSTKEKSLLASLVITLLVFGNFFVDTLEAVLAGEPMANIGTSLVAAVISVIILEIIVQSLLASLSASQKDDERDRLIERMSFRNGYICLSVGMWIWIAQTTIPTWWTDLPSSPFMARLAEETVRAATIMTGALVPVLLLLLFVIAEVTVTVTRLFYYRRGI</sequence>
<evidence type="ECO:0000256" key="1">
    <source>
        <dbReference type="SAM" id="Phobius"/>
    </source>
</evidence>
<accession>A0A383D6H9</accession>
<gene>
    <name evidence="2" type="ORF">METZ01_LOCUS492764</name>
</gene>
<proteinExistence type="predicted"/>
<feature type="transmembrane region" description="Helical" evidence="1">
    <location>
        <begin position="44"/>
        <end position="64"/>
    </location>
</feature>
<keyword evidence="1" id="KW-0472">Membrane</keyword>
<dbReference type="AlphaFoldDB" id="A0A383D6H9"/>
<reference evidence="2" key="1">
    <citation type="submission" date="2018-05" db="EMBL/GenBank/DDBJ databases">
        <authorList>
            <person name="Lanie J.A."/>
            <person name="Ng W.-L."/>
            <person name="Kazmierczak K.M."/>
            <person name="Andrzejewski T.M."/>
            <person name="Davidsen T.M."/>
            <person name="Wayne K.J."/>
            <person name="Tettelin H."/>
            <person name="Glass J.I."/>
            <person name="Rusch D."/>
            <person name="Podicherti R."/>
            <person name="Tsui H.-C.T."/>
            <person name="Winkler M.E."/>
        </authorList>
    </citation>
    <scope>NUCLEOTIDE SEQUENCE</scope>
</reference>
<name>A0A383D6H9_9ZZZZ</name>
<keyword evidence="1" id="KW-0812">Transmembrane</keyword>
<feature type="non-terminal residue" evidence="2">
    <location>
        <position position="1"/>
    </location>
</feature>
<organism evidence="2">
    <name type="scientific">marine metagenome</name>
    <dbReference type="NCBI Taxonomy" id="408172"/>
    <lineage>
        <taxon>unclassified sequences</taxon>
        <taxon>metagenomes</taxon>
        <taxon>ecological metagenomes</taxon>
    </lineage>
</organism>